<dbReference type="AlphaFoldDB" id="A0A162VBE5"/>
<evidence type="ECO:0000313" key="2">
    <source>
        <dbReference type="EMBL" id="OAD81473.1"/>
    </source>
</evidence>
<evidence type="ECO:0000256" key="1">
    <source>
        <dbReference type="SAM" id="Phobius"/>
    </source>
</evidence>
<keyword evidence="3" id="KW-1185">Reference proteome</keyword>
<dbReference type="RefSeq" id="XP_018299513.1">
    <property type="nucleotide sequence ID" value="XM_018442685.1"/>
</dbReference>
<dbReference type="Proteomes" id="UP000077315">
    <property type="component" value="Unassembled WGS sequence"/>
</dbReference>
<keyword evidence="1" id="KW-0812">Transmembrane</keyword>
<accession>A0A162VBE5</accession>
<dbReference type="EMBL" id="KV440971">
    <property type="protein sequence ID" value="OAD81473.1"/>
    <property type="molecule type" value="Genomic_DNA"/>
</dbReference>
<organism evidence="2 3">
    <name type="scientific">Phycomyces blakesleeanus (strain ATCC 8743b / DSM 1359 / FGSC 10004 / NBRC 33097 / NRRL 1555)</name>
    <dbReference type="NCBI Taxonomy" id="763407"/>
    <lineage>
        <taxon>Eukaryota</taxon>
        <taxon>Fungi</taxon>
        <taxon>Fungi incertae sedis</taxon>
        <taxon>Mucoromycota</taxon>
        <taxon>Mucoromycotina</taxon>
        <taxon>Mucoromycetes</taxon>
        <taxon>Mucorales</taxon>
        <taxon>Phycomycetaceae</taxon>
        <taxon>Phycomyces</taxon>
    </lineage>
</organism>
<dbReference type="InParanoid" id="A0A162VBE5"/>
<feature type="transmembrane region" description="Helical" evidence="1">
    <location>
        <begin position="56"/>
        <end position="74"/>
    </location>
</feature>
<evidence type="ECO:0000313" key="3">
    <source>
        <dbReference type="Proteomes" id="UP000077315"/>
    </source>
</evidence>
<proteinExistence type="predicted"/>
<reference evidence="3" key="1">
    <citation type="submission" date="2015-06" db="EMBL/GenBank/DDBJ databases">
        <title>Expansion of signal transduction pathways in fungi by whole-genome duplication.</title>
        <authorList>
            <consortium name="DOE Joint Genome Institute"/>
            <person name="Corrochano L.M."/>
            <person name="Kuo A."/>
            <person name="Marcet-Houben M."/>
            <person name="Polaino S."/>
            <person name="Salamov A."/>
            <person name="Villalobos J.M."/>
            <person name="Alvarez M.I."/>
            <person name="Avalos J."/>
            <person name="Benito E.P."/>
            <person name="Benoit I."/>
            <person name="Burger G."/>
            <person name="Camino L.P."/>
            <person name="Canovas D."/>
            <person name="Cerda-Olmedo E."/>
            <person name="Cheng J.-F."/>
            <person name="Dominguez A."/>
            <person name="Elias M."/>
            <person name="Eslava A.P."/>
            <person name="Glaser F."/>
            <person name="Grimwood J."/>
            <person name="Gutierrez G."/>
            <person name="Heitman J."/>
            <person name="Henrissat B."/>
            <person name="Iturriaga E.A."/>
            <person name="Lang B.F."/>
            <person name="Lavin J.L."/>
            <person name="Lee S."/>
            <person name="Li W."/>
            <person name="Lindquist E."/>
            <person name="Lopez-Garcia S."/>
            <person name="Luque E.M."/>
            <person name="Marcos A.T."/>
            <person name="Martin J."/>
            <person name="McCluskey K."/>
            <person name="Medina H.R."/>
            <person name="Miralles-Duran A."/>
            <person name="Miyazaki A."/>
            <person name="Munoz-Torres E."/>
            <person name="Oguiza J.A."/>
            <person name="Ohm R."/>
            <person name="Olmedo M."/>
            <person name="Orejas M."/>
            <person name="Ortiz-Castellanos L."/>
            <person name="Pisabarro A.G."/>
            <person name="Rodriguez-Romero J."/>
            <person name="Ruiz-Herrera J."/>
            <person name="Ruiz-Vazquez R."/>
            <person name="Sanz C."/>
            <person name="Schackwitz W."/>
            <person name="Schmutz J."/>
            <person name="Shahriari M."/>
            <person name="Shelest E."/>
            <person name="Silva-Franco F."/>
            <person name="Soanes D."/>
            <person name="Syed K."/>
            <person name="Tagua V.G."/>
            <person name="Talbot N.J."/>
            <person name="Thon M."/>
            <person name="De vries R.P."/>
            <person name="Wiebenga A."/>
            <person name="Yadav J.S."/>
            <person name="Braun E.L."/>
            <person name="Baker S."/>
            <person name="Garre V."/>
            <person name="Horwitz B."/>
            <person name="Torres-Martinez S."/>
            <person name="Idnurm A."/>
            <person name="Herrera-Estrella A."/>
            <person name="Gabaldon T."/>
            <person name="Grigoriev I.V."/>
        </authorList>
    </citation>
    <scope>NUCLEOTIDE SEQUENCE [LARGE SCALE GENOMIC DNA]</scope>
    <source>
        <strain evidence="3">NRRL 1555(-)</strain>
    </source>
</reference>
<gene>
    <name evidence="2" type="ORF">PHYBLDRAFT_72617</name>
</gene>
<protein>
    <submittedName>
        <fullName evidence="2">Uncharacterized protein</fullName>
    </submittedName>
</protein>
<keyword evidence="1" id="KW-0472">Membrane</keyword>
<dbReference type="GeneID" id="29003591"/>
<dbReference type="VEuPathDB" id="FungiDB:PHYBLDRAFT_72617"/>
<keyword evidence="1" id="KW-1133">Transmembrane helix</keyword>
<sequence length="111" mass="12893">MHFYSTYLFGNDGLVGLYAVMENKKISISNSSIHPQYILVENVYYSSNCNYTSNRYMWMCTSVLIFYITIYPYVPINQIHTRTKSLRLEGAFNKWDIKEVCAPGLLIDALL</sequence>
<name>A0A162VBE5_PHYB8</name>